<evidence type="ECO:0000259" key="2">
    <source>
        <dbReference type="PROSITE" id="PS50011"/>
    </source>
</evidence>
<organism evidence="3 4">
    <name type="scientific">Paraglomus brasilianum</name>
    <dbReference type="NCBI Taxonomy" id="144538"/>
    <lineage>
        <taxon>Eukaryota</taxon>
        <taxon>Fungi</taxon>
        <taxon>Fungi incertae sedis</taxon>
        <taxon>Mucoromycota</taxon>
        <taxon>Glomeromycotina</taxon>
        <taxon>Glomeromycetes</taxon>
        <taxon>Paraglomerales</taxon>
        <taxon>Paraglomeraceae</taxon>
        <taxon>Paraglomus</taxon>
    </lineage>
</organism>
<dbReference type="OrthoDB" id="10020333at2759"/>
<evidence type="ECO:0000313" key="3">
    <source>
        <dbReference type="EMBL" id="CAG8540872.1"/>
    </source>
</evidence>
<dbReference type="InterPro" id="IPR011009">
    <property type="entry name" value="Kinase-like_dom_sf"/>
</dbReference>
<dbReference type="InterPro" id="IPR000719">
    <property type="entry name" value="Prot_kinase_dom"/>
</dbReference>
<reference evidence="3" key="1">
    <citation type="submission" date="2021-06" db="EMBL/GenBank/DDBJ databases">
        <authorList>
            <person name="Kallberg Y."/>
            <person name="Tangrot J."/>
            <person name="Rosling A."/>
        </authorList>
    </citation>
    <scope>NUCLEOTIDE SEQUENCE</scope>
    <source>
        <strain evidence="3">BR232B</strain>
    </source>
</reference>
<protein>
    <submittedName>
        <fullName evidence="3">6025_t:CDS:1</fullName>
    </submittedName>
</protein>
<proteinExistence type="predicted"/>
<dbReference type="SUPFAM" id="SSF56112">
    <property type="entry name" value="Protein kinase-like (PK-like)"/>
    <property type="match status" value="1"/>
</dbReference>
<sequence>MPITDDSVSFESTSSLEQVDAEKGPVVSPARDAIIWKEMLWHKQEAGRGANGIIYRVFYRGREIALKYHPTGDILRTEYLKHEVSVYQKLQNLQGVYIPSLVHHGLSLDGEMYVVCTNYIKRASSLQRRHEEDAIRAVRAIHRLGVLHNDIRPDNIIVGVDEFNPTGERIFVIDFHLSIIDDGKQPIHASIYNEELYKVRRLFRSLAY</sequence>
<comment type="caution">
    <text evidence="3">The sequence shown here is derived from an EMBL/GenBank/DDBJ whole genome shotgun (WGS) entry which is preliminary data.</text>
</comment>
<dbReference type="GO" id="GO:0004672">
    <property type="term" value="F:protein kinase activity"/>
    <property type="evidence" value="ECO:0007669"/>
    <property type="project" value="InterPro"/>
</dbReference>
<dbReference type="EMBL" id="CAJVPI010000484">
    <property type="protein sequence ID" value="CAG8540872.1"/>
    <property type="molecule type" value="Genomic_DNA"/>
</dbReference>
<dbReference type="PROSITE" id="PS00109">
    <property type="entry name" value="PROTEIN_KINASE_TYR"/>
    <property type="match status" value="1"/>
</dbReference>
<accession>A0A9N9AUX7</accession>
<dbReference type="PROSITE" id="PS50011">
    <property type="entry name" value="PROTEIN_KINASE_DOM"/>
    <property type="match status" value="1"/>
</dbReference>
<dbReference type="AlphaFoldDB" id="A0A9N9AUX7"/>
<feature type="region of interest" description="Disordered" evidence="1">
    <location>
        <begin position="1"/>
        <end position="24"/>
    </location>
</feature>
<evidence type="ECO:0000313" key="4">
    <source>
        <dbReference type="Proteomes" id="UP000789739"/>
    </source>
</evidence>
<dbReference type="Proteomes" id="UP000789739">
    <property type="component" value="Unassembled WGS sequence"/>
</dbReference>
<gene>
    <name evidence="3" type="ORF">PBRASI_LOCUS4580</name>
</gene>
<dbReference type="Gene3D" id="1.10.510.10">
    <property type="entry name" value="Transferase(Phosphotransferase) domain 1"/>
    <property type="match status" value="1"/>
</dbReference>
<dbReference type="GO" id="GO:0005524">
    <property type="term" value="F:ATP binding"/>
    <property type="evidence" value="ECO:0007669"/>
    <property type="project" value="InterPro"/>
</dbReference>
<feature type="domain" description="Protein kinase" evidence="2">
    <location>
        <begin position="40"/>
        <end position="208"/>
    </location>
</feature>
<dbReference type="PANTHER" id="PTHR37171">
    <property type="entry name" value="SERINE/THREONINE-PROTEIN KINASE YRZF-RELATED"/>
    <property type="match status" value="1"/>
</dbReference>
<name>A0A9N9AUX7_9GLOM</name>
<dbReference type="InterPro" id="IPR008266">
    <property type="entry name" value="Tyr_kinase_AS"/>
</dbReference>
<dbReference type="PANTHER" id="PTHR37171:SF1">
    <property type="entry name" value="SERINE_THREONINE-PROTEIN KINASE YRZF-RELATED"/>
    <property type="match status" value="1"/>
</dbReference>
<evidence type="ECO:0000256" key="1">
    <source>
        <dbReference type="SAM" id="MobiDB-lite"/>
    </source>
</evidence>
<keyword evidence="4" id="KW-1185">Reference proteome</keyword>
<feature type="compositionally biased region" description="Polar residues" evidence="1">
    <location>
        <begin position="1"/>
        <end position="17"/>
    </location>
</feature>
<dbReference type="InterPro" id="IPR052396">
    <property type="entry name" value="Meiotic_Drive_Suppr_Kinase"/>
</dbReference>